<evidence type="ECO:0000259" key="4">
    <source>
        <dbReference type="SMART" id="SM00967"/>
    </source>
</evidence>
<feature type="region of interest" description="Disordered" evidence="3">
    <location>
        <begin position="1"/>
        <end position="51"/>
    </location>
</feature>
<evidence type="ECO:0000313" key="5">
    <source>
        <dbReference type="EMBL" id="ABM53513.1"/>
    </source>
</evidence>
<keyword evidence="1 5" id="KW-0489">Methyltransferase</keyword>
<dbReference type="InterPro" id="IPR029064">
    <property type="entry name" value="Ribosomal_eL30-like_sf"/>
</dbReference>
<dbReference type="InterPro" id="IPR013123">
    <property type="entry name" value="SpoU_subst-bd"/>
</dbReference>
<dbReference type="SUPFAM" id="SSF75217">
    <property type="entry name" value="alpha/beta knot"/>
    <property type="match status" value="1"/>
</dbReference>
<dbReference type="InterPro" id="IPR029028">
    <property type="entry name" value="Alpha/beta_knot_MTases"/>
</dbReference>
<proteinExistence type="predicted"/>
<sequence>MAHDSKRPYHPLDRQPKPAREGSRMGEKPAFKDKSRFAPKPKAPKPRLPDDTDVLYGMHSVKEAFANPRRRFRRIVATENAVQRLTEDGVNLPLAPELVKPEAIGRLLTPDAVHQGLYVEAERLPLLPLGKLPRDRIILALDQVTDPHNVGAILRSAAAFDVGGVIVTHRHSPEITGVLAKAASGALEHVPMAGVQNLARALTTLKDEGFAVIGLDSEAPEKMGDLPLKLPIVLVLGAEGRGLRPSTRELCSHLARLELPGAIKSLNVSNAAAISLYAVQQAITRMLKQEGSAPASRSGALGEAMRMGIRIAGSPLYLP</sequence>
<evidence type="ECO:0000256" key="2">
    <source>
        <dbReference type="ARBA" id="ARBA00022679"/>
    </source>
</evidence>
<dbReference type="InterPro" id="IPR004441">
    <property type="entry name" value="rRNA_MeTrfase_TrmH"/>
</dbReference>
<evidence type="ECO:0000256" key="3">
    <source>
        <dbReference type="SAM" id="MobiDB-lite"/>
    </source>
</evidence>
<evidence type="ECO:0000256" key="1">
    <source>
        <dbReference type="ARBA" id="ARBA00022603"/>
    </source>
</evidence>
<dbReference type="GO" id="GO:0005829">
    <property type="term" value="C:cytosol"/>
    <property type="evidence" value="ECO:0007669"/>
    <property type="project" value="TreeGrafter"/>
</dbReference>
<reference evidence="5" key="1">
    <citation type="journal article" date="2008" name="FEMS Microbiol. Ecol.">
        <title>Metagenomic analysis of a freshwater toxic cyanobacteria bloom.</title>
        <authorList>
            <person name="Pope P.B."/>
            <person name="Patel B.K."/>
        </authorList>
    </citation>
    <scope>NUCLEOTIDE SEQUENCE</scope>
</reference>
<keyword evidence="2 5" id="KW-0808">Transferase</keyword>
<dbReference type="Gene3D" id="3.30.1330.30">
    <property type="match status" value="1"/>
</dbReference>
<organism evidence="5">
    <name type="scientific">uncultured bacterium CBNPD1 BAC clone 67</name>
    <dbReference type="NCBI Taxonomy" id="417306"/>
    <lineage>
        <taxon>Bacteria</taxon>
        <taxon>environmental samples</taxon>
    </lineage>
</organism>
<dbReference type="Gene3D" id="3.40.1280.10">
    <property type="match status" value="1"/>
</dbReference>
<dbReference type="SMART" id="SM00967">
    <property type="entry name" value="SpoU_sub_bind"/>
    <property type="match status" value="1"/>
</dbReference>
<dbReference type="PANTHER" id="PTHR46429">
    <property type="entry name" value="23S RRNA (GUANOSINE-2'-O-)-METHYLTRANSFERASE RLMB"/>
    <property type="match status" value="1"/>
</dbReference>
<dbReference type="Pfam" id="PF00588">
    <property type="entry name" value="SpoU_methylase"/>
    <property type="match status" value="1"/>
</dbReference>
<dbReference type="PANTHER" id="PTHR46429:SF1">
    <property type="entry name" value="23S RRNA (GUANOSINE-2'-O-)-METHYLTRANSFERASE RLMB"/>
    <property type="match status" value="1"/>
</dbReference>
<dbReference type="GO" id="GO:0032259">
    <property type="term" value="P:methylation"/>
    <property type="evidence" value="ECO:0007669"/>
    <property type="project" value="UniProtKB-KW"/>
</dbReference>
<dbReference type="AlphaFoldDB" id="B1N6G7"/>
<dbReference type="GO" id="GO:0006396">
    <property type="term" value="P:RNA processing"/>
    <property type="evidence" value="ECO:0007669"/>
    <property type="project" value="InterPro"/>
</dbReference>
<protein>
    <submittedName>
        <fullName evidence="5">Putative RNA methyltransferase TrmH</fullName>
    </submittedName>
</protein>
<dbReference type="GO" id="GO:0003723">
    <property type="term" value="F:RNA binding"/>
    <property type="evidence" value="ECO:0007669"/>
    <property type="project" value="InterPro"/>
</dbReference>
<feature type="domain" description="RNA 2-O ribose methyltransferase substrate binding" evidence="4">
    <location>
        <begin position="54"/>
        <end position="127"/>
    </location>
</feature>
<name>B1N6G7_9BACT</name>
<dbReference type="SUPFAM" id="SSF55315">
    <property type="entry name" value="L30e-like"/>
    <property type="match status" value="1"/>
</dbReference>
<dbReference type="InterPro" id="IPR029026">
    <property type="entry name" value="tRNA_m1G_MTases_N"/>
</dbReference>
<dbReference type="EMBL" id="EF157666">
    <property type="protein sequence ID" value="ABM53513.1"/>
    <property type="molecule type" value="Genomic_DNA"/>
</dbReference>
<feature type="compositionally biased region" description="Basic and acidic residues" evidence="3">
    <location>
        <begin position="1"/>
        <end position="36"/>
    </location>
</feature>
<accession>B1N6G7</accession>
<dbReference type="GO" id="GO:0008173">
    <property type="term" value="F:RNA methyltransferase activity"/>
    <property type="evidence" value="ECO:0007669"/>
    <property type="project" value="InterPro"/>
</dbReference>
<dbReference type="InterPro" id="IPR001537">
    <property type="entry name" value="SpoU_MeTrfase"/>
</dbReference>
<dbReference type="CDD" id="cd18103">
    <property type="entry name" value="SpoU-like_RlmB"/>
    <property type="match status" value="1"/>
</dbReference>